<reference evidence="2 3" key="1">
    <citation type="journal article" date="2020" name="Mol. Plant">
        <title>The Chromosome-Based Rubber Tree Genome Provides New Insights into Spurge Genome Evolution and Rubber Biosynthesis.</title>
        <authorList>
            <person name="Liu J."/>
            <person name="Shi C."/>
            <person name="Shi C.C."/>
            <person name="Li W."/>
            <person name="Zhang Q.J."/>
            <person name="Zhang Y."/>
            <person name="Li K."/>
            <person name="Lu H.F."/>
            <person name="Shi C."/>
            <person name="Zhu S.T."/>
            <person name="Xiao Z.Y."/>
            <person name="Nan H."/>
            <person name="Yue Y."/>
            <person name="Zhu X.G."/>
            <person name="Wu Y."/>
            <person name="Hong X.N."/>
            <person name="Fan G.Y."/>
            <person name="Tong Y."/>
            <person name="Zhang D."/>
            <person name="Mao C.L."/>
            <person name="Liu Y.L."/>
            <person name="Hao S.J."/>
            <person name="Liu W.Q."/>
            <person name="Lv M.Q."/>
            <person name="Zhang H.B."/>
            <person name="Liu Y."/>
            <person name="Hu-Tang G.R."/>
            <person name="Wang J.P."/>
            <person name="Wang J.H."/>
            <person name="Sun Y.H."/>
            <person name="Ni S.B."/>
            <person name="Chen W.B."/>
            <person name="Zhang X.C."/>
            <person name="Jiao Y.N."/>
            <person name="Eichler E.E."/>
            <person name="Li G.H."/>
            <person name="Liu X."/>
            <person name="Gao L.Z."/>
        </authorList>
    </citation>
    <scope>NUCLEOTIDE SEQUENCE [LARGE SCALE GENOMIC DNA]</scope>
    <source>
        <strain evidence="3">cv. GT1</strain>
        <tissue evidence="2">Leaf</tissue>
    </source>
</reference>
<dbReference type="AlphaFoldDB" id="A0A6A6LSB9"/>
<keyword evidence="3" id="KW-1185">Reference proteome</keyword>
<organism evidence="2 3">
    <name type="scientific">Hevea brasiliensis</name>
    <name type="common">Para rubber tree</name>
    <name type="synonym">Siphonia brasiliensis</name>
    <dbReference type="NCBI Taxonomy" id="3981"/>
    <lineage>
        <taxon>Eukaryota</taxon>
        <taxon>Viridiplantae</taxon>
        <taxon>Streptophyta</taxon>
        <taxon>Embryophyta</taxon>
        <taxon>Tracheophyta</taxon>
        <taxon>Spermatophyta</taxon>
        <taxon>Magnoliopsida</taxon>
        <taxon>eudicotyledons</taxon>
        <taxon>Gunneridae</taxon>
        <taxon>Pentapetalae</taxon>
        <taxon>rosids</taxon>
        <taxon>fabids</taxon>
        <taxon>Malpighiales</taxon>
        <taxon>Euphorbiaceae</taxon>
        <taxon>Crotonoideae</taxon>
        <taxon>Micrandreae</taxon>
        <taxon>Hevea</taxon>
    </lineage>
</organism>
<keyword evidence="1" id="KW-0472">Membrane</keyword>
<comment type="caution">
    <text evidence="2">The sequence shown here is derived from an EMBL/GenBank/DDBJ whole genome shotgun (WGS) entry which is preliminary data.</text>
</comment>
<proteinExistence type="predicted"/>
<evidence type="ECO:0000313" key="2">
    <source>
        <dbReference type="EMBL" id="KAF2303013.1"/>
    </source>
</evidence>
<keyword evidence="1" id="KW-1133">Transmembrane helix</keyword>
<accession>A0A6A6LSB9</accession>
<feature type="transmembrane region" description="Helical" evidence="1">
    <location>
        <begin position="62"/>
        <end position="80"/>
    </location>
</feature>
<dbReference type="EMBL" id="JAAGAX010000009">
    <property type="protein sequence ID" value="KAF2303013.1"/>
    <property type="molecule type" value="Genomic_DNA"/>
</dbReference>
<protein>
    <submittedName>
        <fullName evidence="2">Uncharacterized protein</fullName>
    </submittedName>
</protein>
<evidence type="ECO:0000256" key="1">
    <source>
        <dbReference type="SAM" id="Phobius"/>
    </source>
</evidence>
<name>A0A6A6LSB9_HEVBR</name>
<dbReference type="Proteomes" id="UP000467840">
    <property type="component" value="Chromosome 16"/>
</dbReference>
<keyword evidence="1" id="KW-0812">Transmembrane</keyword>
<gene>
    <name evidence="2" type="ORF">GH714_012633</name>
</gene>
<evidence type="ECO:0000313" key="3">
    <source>
        <dbReference type="Proteomes" id="UP000467840"/>
    </source>
</evidence>
<sequence length="248" mass="28921">MMTHNPSFYPFVVINALPCQNHGIEDFFQSFAFPYSTHHSHDLGVEEFFFFFFVQRCYMRDFVWFATSMVVIGLGVYELVEGGLPIMDERSKEYWHVVTIGVAKPVAGSTLSEAQKVELESSKLKGLKAKNYLFQAIDRPTLETILCKDTSKKICRERWFKNFSRTMAIANKTRIHGERLEDVTIMEKILRLMIVKFNVAYSIEKSKDIDALLIDELQSSLLLHEQKINQQEKRSKLKGSNKFKRRWS</sequence>